<keyword evidence="3" id="KW-1185">Reference proteome</keyword>
<feature type="non-terminal residue" evidence="2">
    <location>
        <position position="1"/>
    </location>
</feature>
<proteinExistence type="predicted"/>
<organism evidence="2 3">
    <name type="scientific">Ambispora leptoticha</name>
    <dbReference type="NCBI Taxonomy" id="144679"/>
    <lineage>
        <taxon>Eukaryota</taxon>
        <taxon>Fungi</taxon>
        <taxon>Fungi incertae sedis</taxon>
        <taxon>Mucoromycota</taxon>
        <taxon>Glomeromycotina</taxon>
        <taxon>Glomeromycetes</taxon>
        <taxon>Archaeosporales</taxon>
        <taxon>Ambisporaceae</taxon>
        <taxon>Ambispora</taxon>
    </lineage>
</organism>
<sequence>MDAMDVDYSLDIADFAAKYCRDHREATGTDIRAAHEKYKDFYVKYLRDHPGATTDCYAEYIETLGGKKSDALPYTPRLGGLGGTNYNSKRIEEGRVNAYEGIDINNPDICSREETLRRLVETLHNEGVLLVQSPPMAGKTSLAQLLEQYLLRDNTIRVFRISLLWLRRISGGPWTFEERFKELMNGTTWDQFVDECRFITTFLIVDEVQLLYSKGVGEPSHNGGDVFWNVFKDCQQYANLCIVAFAVYGYRDAWDGSAPGGTMDVSPITIHPQNTWSLEEVRFTDEEYHDYVSRFCEKYLNMNDDDASCLQQYVYNTTERHPGLVAFFMGSIRNHFTQQLRYTREDEKLTWSNVFKYLKSYNFWTTVIDGARAYTKLKHLSDDEKLLCDNVFRSSVHIRDVTSESKRLIKTNMLVEKNGRLEFAAPYLCILYMQERWGSTNRAMEAPDDLKSFLIDTFTVMDPKTIQKSFGVGKDNRLLERTWQMEFYRAATQVLPNTVYISPDVGADFGSRGFVDFYVDDDRNWVIELLRDGERAKEHEKRFEVDGIYAKILASSKESVIIDIRNPDLCDSPPAKSGGKWMNVYCKKEWESVIMEYRGTKQEIRLIGGNAREKTMIYPYMENYNYNGSTEFEEAIRFLEIGCNYGCSKKISREKFAELREAFQALSRSEQDIFVMAQLKAMNDRNTPVCQKTYLNMLGIGRTHFENTKITIDITVATAVKNFLENYAEIHGLPSPGRNVNRITQSHTLLPSETSYKSVYRNFIAGLENDSTLKLLKYDAFRKLWHQLTPYIQIMNPRTDLCDTCQHFRNGLQYNARKEEEARDLLKKFKEHLVKAKLERNYYNKNTKLAEQQRKLVDEHFITRGKADYCSVSKIYHLSPRKVHLFGIQDEAVREQINYVLDEDEIIGKDPNGTLSLVFDGIKKLNKVICGCYESVELNFMIPGHTKFKCDGSFGLIKRLYRKTTVDCVDHIVKFVEKSSTAGLNKAQRYDNGKAFQYLDLNSVLGIFFKKLSGLQKYQHFLFEAANPGVFKAQLVANGSFTEFNLLKTKKASISEITKEIKSFSILVLNPPPLDYKRQEYLYHNIRPFVRDEFKDITCPKPIQKNEKEQLKSLISEHDIMLTS</sequence>
<reference evidence="2" key="1">
    <citation type="submission" date="2021-06" db="EMBL/GenBank/DDBJ databases">
        <authorList>
            <person name="Kallberg Y."/>
            <person name="Tangrot J."/>
            <person name="Rosling A."/>
        </authorList>
    </citation>
    <scope>NUCLEOTIDE SEQUENCE</scope>
    <source>
        <strain evidence="2">FL130A</strain>
    </source>
</reference>
<accession>A0A9N8W6E7</accession>
<dbReference type="Proteomes" id="UP000789508">
    <property type="component" value="Unassembled WGS sequence"/>
</dbReference>
<feature type="coiled-coil region" evidence="1">
    <location>
        <begin position="819"/>
        <end position="855"/>
    </location>
</feature>
<dbReference type="PANTHER" id="PTHR34415">
    <property type="entry name" value="INTEGRASE CATALYTIC DOMAIN-CONTAINING PROTEIN"/>
    <property type="match status" value="1"/>
</dbReference>
<evidence type="ECO:0000256" key="1">
    <source>
        <dbReference type="SAM" id="Coils"/>
    </source>
</evidence>
<dbReference type="PANTHER" id="PTHR34415:SF1">
    <property type="entry name" value="INTEGRASE CATALYTIC DOMAIN-CONTAINING PROTEIN"/>
    <property type="match status" value="1"/>
</dbReference>
<dbReference type="SUPFAM" id="SSF52540">
    <property type="entry name" value="P-loop containing nucleoside triphosphate hydrolases"/>
    <property type="match status" value="1"/>
</dbReference>
<feature type="non-terminal residue" evidence="2">
    <location>
        <position position="1124"/>
    </location>
</feature>
<dbReference type="AlphaFoldDB" id="A0A9N8W6E7"/>
<dbReference type="EMBL" id="CAJVPS010000288">
    <property type="protein sequence ID" value="CAG8473720.1"/>
    <property type="molecule type" value="Genomic_DNA"/>
</dbReference>
<evidence type="ECO:0000313" key="3">
    <source>
        <dbReference type="Proteomes" id="UP000789508"/>
    </source>
</evidence>
<dbReference type="OrthoDB" id="2364732at2759"/>
<protein>
    <submittedName>
        <fullName evidence="2">9058_t:CDS:1</fullName>
    </submittedName>
</protein>
<name>A0A9N8W6E7_9GLOM</name>
<dbReference type="InterPro" id="IPR027417">
    <property type="entry name" value="P-loop_NTPase"/>
</dbReference>
<gene>
    <name evidence="2" type="ORF">ALEPTO_LOCUS2138</name>
</gene>
<comment type="caution">
    <text evidence="2">The sequence shown here is derived from an EMBL/GenBank/DDBJ whole genome shotgun (WGS) entry which is preliminary data.</text>
</comment>
<evidence type="ECO:0000313" key="2">
    <source>
        <dbReference type="EMBL" id="CAG8473720.1"/>
    </source>
</evidence>
<keyword evidence="1" id="KW-0175">Coiled coil</keyword>